<dbReference type="SMART" id="SM00702">
    <property type="entry name" value="P4Hc"/>
    <property type="match status" value="1"/>
</dbReference>
<dbReference type="PANTHER" id="PTHR10869:SF229">
    <property type="entry name" value="PROLYL 4-HYDROXYLASE ALPHA SUBUNIT DOMAIN-CONTAINING PROTEIN"/>
    <property type="match status" value="1"/>
</dbReference>
<keyword evidence="2" id="KW-0479">Metal-binding</keyword>
<dbReference type="PANTHER" id="PTHR10869">
    <property type="entry name" value="PROLYL 4-HYDROXYLASE ALPHA SUBUNIT"/>
    <property type="match status" value="1"/>
</dbReference>
<dbReference type="Gene3D" id="2.60.120.620">
    <property type="entry name" value="q2cbj1_9rhob like domain"/>
    <property type="match status" value="1"/>
</dbReference>
<dbReference type="EMBL" id="HBKQ01045910">
    <property type="protein sequence ID" value="CAE2270413.1"/>
    <property type="molecule type" value="Transcribed_RNA"/>
</dbReference>
<comment type="cofactor">
    <cofactor evidence="1">
        <name>L-ascorbate</name>
        <dbReference type="ChEBI" id="CHEBI:38290"/>
    </cofactor>
</comment>
<dbReference type="InterPro" id="IPR005123">
    <property type="entry name" value="Oxoglu/Fe-dep_dioxygenase_dom"/>
</dbReference>
<evidence type="ECO:0000256" key="2">
    <source>
        <dbReference type="ARBA" id="ARBA00022723"/>
    </source>
</evidence>
<reference evidence="9" key="1">
    <citation type="submission" date="2021-01" db="EMBL/GenBank/DDBJ databases">
        <authorList>
            <person name="Corre E."/>
            <person name="Pelletier E."/>
            <person name="Niang G."/>
            <person name="Scheremetjew M."/>
            <person name="Finn R."/>
            <person name="Kale V."/>
            <person name="Holt S."/>
            <person name="Cochrane G."/>
            <person name="Meng A."/>
            <person name="Brown T."/>
            <person name="Cohen L."/>
        </authorList>
    </citation>
    <scope>NUCLEOTIDE SEQUENCE</scope>
    <source>
        <strain evidence="9">Isolate 1302-5</strain>
    </source>
</reference>
<dbReference type="InterPro" id="IPR045054">
    <property type="entry name" value="P4HA-like"/>
</dbReference>
<feature type="region of interest" description="Disordered" evidence="6">
    <location>
        <begin position="57"/>
        <end position="131"/>
    </location>
</feature>
<feature type="domain" description="Fe2OG dioxygenase" evidence="7">
    <location>
        <begin position="229"/>
        <end position="337"/>
    </location>
</feature>
<dbReference type="GO" id="GO:0004656">
    <property type="term" value="F:procollagen-proline 4-dioxygenase activity"/>
    <property type="evidence" value="ECO:0007669"/>
    <property type="project" value="TreeGrafter"/>
</dbReference>
<accession>A0A6U6I918</accession>
<evidence type="ECO:0000256" key="1">
    <source>
        <dbReference type="ARBA" id="ARBA00001961"/>
    </source>
</evidence>
<dbReference type="EMBL" id="HBKQ01045911">
    <property type="protein sequence ID" value="CAE2270414.1"/>
    <property type="molecule type" value="Transcribed_RNA"/>
</dbReference>
<evidence type="ECO:0000256" key="3">
    <source>
        <dbReference type="ARBA" id="ARBA00022964"/>
    </source>
</evidence>
<dbReference type="GO" id="GO:0005506">
    <property type="term" value="F:iron ion binding"/>
    <property type="evidence" value="ECO:0007669"/>
    <property type="project" value="InterPro"/>
</dbReference>
<dbReference type="AlphaFoldDB" id="A0A6U6I918"/>
<name>A0A6U6I918_9STRA</name>
<sequence>MHAMVAPPPRAVSSSPFVLRWTVTAPQLTLALLLHSAMLGSAFPTAASRPLVRSAASARSVARSIFPPEPQRRERWDDRRPPHPRQPRGPPHPQHPGRGLGRDQRRMPHNGNGGPPQQVQGTNEPFTVQDRLRPGGPAPVFNGVNPDYPGLRVLSSDPPVFAVDDFLSPAECDFLIHAASDALQTAPVVGRGGGEVSQARTSSTCFLAREDLPEYVAKVSALTGKPPGHCELPQVGRYLQSQHYQQHYDAFDLGTDDGRRVASKGGQRTVTVLVYLNDVENGGETAFPELKLAVKPKRGKAVVFFPATVDGYLDQRVLHAATPAVDVKYVSQVWIRQGAHDGVPSKRLGPEFRAAAPAVWEVPQQPMMGNRR</sequence>
<keyword evidence="5" id="KW-0408">Iron</keyword>
<gene>
    <name evidence="8" type="ORF">OAUR00152_LOCUS31652</name>
    <name evidence="9" type="ORF">OAUR00152_LOCUS31653</name>
    <name evidence="10" type="ORF">OAUR00152_LOCUS31654</name>
</gene>
<evidence type="ECO:0000256" key="5">
    <source>
        <dbReference type="ARBA" id="ARBA00023004"/>
    </source>
</evidence>
<protein>
    <recommendedName>
        <fullName evidence="7">Fe2OG dioxygenase domain-containing protein</fullName>
    </recommendedName>
</protein>
<evidence type="ECO:0000313" key="9">
    <source>
        <dbReference type="EMBL" id="CAE2270413.1"/>
    </source>
</evidence>
<feature type="compositionally biased region" description="Basic and acidic residues" evidence="6">
    <location>
        <begin position="70"/>
        <end position="81"/>
    </location>
</feature>
<evidence type="ECO:0000256" key="4">
    <source>
        <dbReference type="ARBA" id="ARBA00023002"/>
    </source>
</evidence>
<dbReference type="InterPro" id="IPR006620">
    <property type="entry name" value="Pro_4_hyd_alph"/>
</dbReference>
<evidence type="ECO:0000256" key="6">
    <source>
        <dbReference type="SAM" id="MobiDB-lite"/>
    </source>
</evidence>
<dbReference type="GO" id="GO:0005783">
    <property type="term" value="C:endoplasmic reticulum"/>
    <property type="evidence" value="ECO:0007669"/>
    <property type="project" value="TreeGrafter"/>
</dbReference>
<keyword evidence="3" id="KW-0223">Dioxygenase</keyword>
<dbReference type="EMBL" id="HBKQ01045909">
    <property type="protein sequence ID" value="CAE2270410.1"/>
    <property type="molecule type" value="Transcribed_RNA"/>
</dbReference>
<organism evidence="9">
    <name type="scientific">Odontella aurita</name>
    <dbReference type="NCBI Taxonomy" id="265563"/>
    <lineage>
        <taxon>Eukaryota</taxon>
        <taxon>Sar</taxon>
        <taxon>Stramenopiles</taxon>
        <taxon>Ochrophyta</taxon>
        <taxon>Bacillariophyta</taxon>
        <taxon>Mediophyceae</taxon>
        <taxon>Biddulphiophycidae</taxon>
        <taxon>Eupodiscales</taxon>
        <taxon>Odontellaceae</taxon>
        <taxon>Odontella</taxon>
    </lineage>
</organism>
<evidence type="ECO:0000259" key="7">
    <source>
        <dbReference type="PROSITE" id="PS51471"/>
    </source>
</evidence>
<dbReference type="InterPro" id="IPR044862">
    <property type="entry name" value="Pro_4_hyd_alph_FE2OG_OXY"/>
</dbReference>
<evidence type="ECO:0000313" key="10">
    <source>
        <dbReference type="EMBL" id="CAE2270414.1"/>
    </source>
</evidence>
<dbReference type="PROSITE" id="PS51471">
    <property type="entry name" value="FE2OG_OXY"/>
    <property type="match status" value="1"/>
</dbReference>
<evidence type="ECO:0000313" key="8">
    <source>
        <dbReference type="EMBL" id="CAE2270410.1"/>
    </source>
</evidence>
<dbReference type="Pfam" id="PF13640">
    <property type="entry name" value="2OG-FeII_Oxy_3"/>
    <property type="match status" value="1"/>
</dbReference>
<keyword evidence="4" id="KW-0560">Oxidoreductase</keyword>
<proteinExistence type="predicted"/>
<dbReference type="GO" id="GO:0031418">
    <property type="term" value="F:L-ascorbic acid binding"/>
    <property type="evidence" value="ECO:0007669"/>
    <property type="project" value="InterPro"/>
</dbReference>